<evidence type="ECO:0000256" key="7">
    <source>
        <dbReference type="SAM" id="MobiDB-lite"/>
    </source>
</evidence>
<name>A0A6G9Y8T7_9NOCA</name>
<feature type="transmembrane region" description="Helical" evidence="8">
    <location>
        <begin position="114"/>
        <end position="133"/>
    </location>
</feature>
<evidence type="ECO:0000256" key="2">
    <source>
        <dbReference type="ARBA" id="ARBA00007362"/>
    </source>
</evidence>
<dbReference type="SUPFAM" id="SSF103481">
    <property type="entry name" value="Multidrug resistance efflux transporter EmrE"/>
    <property type="match status" value="1"/>
</dbReference>
<dbReference type="InterPro" id="IPR000620">
    <property type="entry name" value="EamA_dom"/>
</dbReference>
<evidence type="ECO:0000256" key="6">
    <source>
        <dbReference type="ARBA" id="ARBA00023136"/>
    </source>
</evidence>
<feature type="transmembrane region" description="Helical" evidence="8">
    <location>
        <begin position="196"/>
        <end position="214"/>
    </location>
</feature>
<feature type="domain" description="EamA" evidence="9">
    <location>
        <begin position="165"/>
        <end position="301"/>
    </location>
</feature>
<feature type="domain" description="EamA" evidence="9">
    <location>
        <begin position="21"/>
        <end position="154"/>
    </location>
</feature>
<evidence type="ECO:0000259" key="9">
    <source>
        <dbReference type="Pfam" id="PF00892"/>
    </source>
</evidence>
<comment type="similarity">
    <text evidence="2">Belongs to the EamA transporter family.</text>
</comment>
<feature type="transmembrane region" description="Helical" evidence="8">
    <location>
        <begin position="21"/>
        <end position="41"/>
    </location>
</feature>
<evidence type="ECO:0000256" key="1">
    <source>
        <dbReference type="ARBA" id="ARBA00004651"/>
    </source>
</evidence>
<keyword evidence="11" id="KW-1185">Reference proteome</keyword>
<dbReference type="EMBL" id="CP046172">
    <property type="protein sequence ID" value="QIS09632.1"/>
    <property type="molecule type" value="Genomic_DNA"/>
</dbReference>
<dbReference type="KEGG" id="nah:F5544_08650"/>
<evidence type="ECO:0000256" key="4">
    <source>
        <dbReference type="ARBA" id="ARBA00022692"/>
    </source>
</evidence>
<feature type="transmembrane region" description="Helical" evidence="8">
    <location>
        <begin position="226"/>
        <end position="249"/>
    </location>
</feature>
<feature type="region of interest" description="Disordered" evidence="7">
    <location>
        <begin position="308"/>
        <end position="331"/>
    </location>
</feature>
<reference evidence="10 11" key="1">
    <citation type="journal article" date="2019" name="ACS Chem. Biol.">
        <title>Identification and Mobilization of a Cryptic Antibiotic Biosynthesis Gene Locus from a Human-Pathogenic Nocardia Isolate.</title>
        <authorList>
            <person name="Herisse M."/>
            <person name="Ishida K."/>
            <person name="Porter J.L."/>
            <person name="Howden B."/>
            <person name="Hertweck C."/>
            <person name="Stinear T.P."/>
            <person name="Pidot S.J."/>
        </authorList>
    </citation>
    <scope>NUCLEOTIDE SEQUENCE [LARGE SCALE GENOMIC DNA]</scope>
    <source>
        <strain evidence="10 11">AUSMDU00012717</strain>
    </source>
</reference>
<dbReference type="Proteomes" id="UP000503540">
    <property type="component" value="Chromosome"/>
</dbReference>
<protein>
    <submittedName>
        <fullName evidence="10">EamA family transporter</fullName>
    </submittedName>
</protein>
<evidence type="ECO:0000313" key="11">
    <source>
        <dbReference type="Proteomes" id="UP000503540"/>
    </source>
</evidence>
<evidence type="ECO:0000256" key="5">
    <source>
        <dbReference type="ARBA" id="ARBA00022989"/>
    </source>
</evidence>
<evidence type="ECO:0000313" key="10">
    <source>
        <dbReference type="EMBL" id="QIS09632.1"/>
    </source>
</evidence>
<dbReference type="InterPro" id="IPR051258">
    <property type="entry name" value="Diverse_Substrate_Transporter"/>
</dbReference>
<feature type="transmembrane region" description="Helical" evidence="8">
    <location>
        <begin position="286"/>
        <end position="305"/>
    </location>
</feature>
<feature type="transmembrane region" description="Helical" evidence="8">
    <location>
        <begin position="165"/>
        <end position="184"/>
    </location>
</feature>
<accession>A0A6G9Y8T7</accession>
<dbReference type="PANTHER" id="PTHR42920">
    <property type="entry name" value="OS03G0707200 PROTEIN-RELATED"/>
    <property type="match status" value="1"/>
</dbReference>
<keyword evidence="6 8" id="KW-0472">Membrane</keyword>
<keyword evidence="3" id="KW-1003">Cell membrane</keyword>
<evidence type="ECO:0000256" key="8">
    <source>
        <dbReference type="SAM" id="Phobius"/>
    </source>
</evidence>
<feature type="transmembrane region" description="Helical" evidence="8">
    <location>
        <begin position="261"/>
        <end position="280"/>
    </location>
</feature>
<comment type="subcellular location">
    <subcellularLocation>
        <location evidence="1">Cell membrane</location>
        <topology evidence="1">Multi-pass membrane protein</topology>
    </subcellularLocation>
</comment>
<keyword evidence="4 8" id="KW-0812">Transmembrane</keyword>
<dbReference type="InterPro" id="IPR037185">
    <property type="entry name" value="EmrE-like"/>
</dbReference>
<dbReference type="GO" id="GO:0005886">
    <property type="term" value="C:plasma membrane"/>
    <property type="evidence" value="ECO:0007669"/>
    <property type="project" value="UniProtKB-SubCell"/>
</dbReference>
<dbReference type="PANTHER" id="PTHR42920:SF5">
    <property type="entry name" value="EAMA DOMAIN-CONTAINING PROTEIN"/>
    <property type="match status" value="1"/>
</dbReference>
<feature type="transmembrane region" description="Helical" evidence="8">
    <location>
        <begin position="53"/>
        <end position="72"/>
    </location>
</feature>
<sequence length="331" mass="34816">MGTLSGIDGTAISSKVVDLRGVGALVLLTASFAMNTVFARFLDSGFTVAQQVYLRSCVAFLLALLAFCRWIRWRTVLRSGKREWGVLAVRAILLYVVGTTLFSKAATLTTVGDVSFIAALPLVAALGLLLRRVRVTPPRVIFLLGSAAGVAILSGVGVGVGSWNIGNLIALIAMLAMAFSYLGRDWHDGTLNNHEITALTVGLGAAGVALTSVLQGDGMPHVHTHASAAVLWAAIACAGLLNVLNVFLMNYGFERVDPVQGGNLLTLECVWGLLFGLIFYQQIPTISGLIGGAVIVGCAVGLNMADRSSAPDRPPPEIGSVEEISELTRVE</sequence>
<proteinExistence type="inferred from homology"/>
<dbReference type="RefSeq" id="WP_167472712.1">
    <property type="nucleotide sequence ID" value="NZ_CP046172.1"/>
</dbReference>
<organism evidence="10 11">
    <name type="scientific">Nocardia arthritidis</name>
    <dbReference type="NCBI Taxonomy" id="228602"/>
    <lineage>
        <taxon>Bacteria</taxon>
        <taxon>Bacillati</taxon>
        <taxon>Actinomycetota</taxon>
        <taxon>Actinomycetes</taxon>
        <taxon>Mycobacteriales</taxon>
        <taxon>Nocardiaceae</taxon>
        <taxon>Nocardia</taxon>
    </lineage>
</organism>
<feature type="transmembrane region" description="Helical" evidence="8">
    <location>
        <begin position="140"/>
        <end position="159"/>
    </location>
</feature>
<dbReference type="Pfam" id="PF00892">
    <property type="entry name" value="EamA"/>
    <property type="match status" value="2"/>
</dbReference>
<feature type="transmembrane region" description="Helical" evidence="8">
    <location>
        <begin position="84"/>
        <end position="102"/>
    </location>
</feature>
<dbReference type="AlphaFoldDB" id="A0A6G9Y8T7"/>
<evidence type="ECO:0000256" key="3">
    <source>
        <dbReference type="ARBA" id="ARBA00022475"/>
    </source>
</evidence>
<keyword evidence="5 8" id="KW-1133">Transmembrane helix</keyword>
<gene>
    <name evidence="10" type="ORF">F5544_08650</name>
</gene>